<protein>
    <submittedName>
        <fullName evidence="1">Uncharacterized protein</fullName>
    </submittedName>
</protein>
<dbReference type="EMBL" id="CM042011">
    <property type="protein sequence ID" value="KAI3766888.1"/>
    <property type="molecule type" value="Genomic_DNA"/>
</dbReference>
<evidence type="ECO:0000313" key="2">
    <source>
        <dbReference type="Proteomes" id="UP001055811"/>
    </source>
</evidence>
<reference evidence="2" key="1">
    <citation type="journal article" date="2022" name="Mol. Ecol. Resour.">
        <title>The genomes of chicory, endive, great burdock and yacon provide insights into Asteraceae palaeo-polyploidization history and plant inulin production.</title>
        <authorList>
            <person name="Fan W."/>
            <person name="Wang S."/>
            <person name="Wang H."/>
            <person name="Wang A."/>
            <person name="Jiang F."/>
            <person name="Liu H."/>
            <person name="Zhao H."/>
            <person name="Xu D."/>
            <person name="Zhang Y."/>
        </authorList>
    </citation>
    <scope>NUCLEOTIDE SEQUENCE [LARGE SCALE GENOMIC DNA]</scope>
    <source>
        <strain evidence="2">cv. Punajuju</strain>
    </source>
</reference>
<dbReference type="Proteomes" id="UP001055811">
    <property type="component" value="Linkage Group LG03"/>
</dbReference>
<name>A0ACB9F7L5_CICIN</name>
<sequence>MWRFSCLPPLFINRSSFSELIGHRDNKESFSKDKKSSPNRFHQGNSQDYGSINPEHVAAIAAATFAIHSLEEKANFQLQKKEKTREEVEASMRARMRQADKAPSFARPSRPREVHANGSLRIHGSGNTKVDAWEKAELLKIENRYDKSNLTILEWENEKKARAKRRVEQKKKELEQRRSINWQHYQNKLGRIDHVAGGARSQAEEKRRNDEKKVKERAREMRSLGVSSAKYCFLC</sequence>
<keyword evidence="2" id="KW-1185">Reference proteome</keyword>
<gene>
    <name evidence="1" type="ORF">L2E82_16966</name>
</gene>
<proteinExistence type="predicted"/>
<accession>A0ACB9F7L5</accession>
<reference evidence="1 2" key="2">
    <citation type="journal article" date="2022" name="Mol. Ecol. Resour.">
        <title>The genomes of chicory, endive, great burdock and yacon provide insights into Asteraceae paleo-polyploidization history and plant inulin production.</title>
        <authorList>
            <person name="Fan W."/>
            <person name="Wang S."/>
            <person name="Wang H."/>
            <person name="Wang A."/>
            <person name="Jiang F."/>
            <person name="Liu H."/>
            <person name="Zhao H."/>
            <person name="Xu D."/>
            <person name="Zhang Y."/>
        </authorList>
    </citation>
    <scope>NUCLEOTIDE SEQUENCE [LARGE SCALE GENOMIC DNA]</scope>
    <source>
        <strain evidence="2">cv. Punajuju</strain>
        <tissue evidence="1">Leaves</tissue>
    </source>
</reference>
<organism evidence="1 2">
    <name type="scientific">Cichorium intybus</name>
    <name type="common">Chicory</name>
    <dbReference type="NCBI Taxonomy" id="13427"/>
    <lineage>
        <taxon>Eukaryota</taxon>
        <taxon>Viridiplantae</taxon>
        <taxon>Streptophyta</taxon>
        <taxon>Embryophyta</taxon>
        <taxon>Tracheophyta</taxon>
        <taxon>Spermatophyta</taxon>
        <taxon>Magnoliopsida</taxon>
        <taxon>eudicotyledons</taxon>
        <taxon>Gunneridae</taxon>
        <taxon>Pentapetalae</taxon>
        <taxon>asterids</taxon>
        <taxon>campanulids</taxon>
        <taxon>Asterales</taxon>
        <taxon>Asteraceae</taxon>
        <taxon>Cichorioideae</taxon>
        <taxon>Cichorieae</taxon>
        <taxon>Cichoriinae</taxon>
        <taxon>Cichorium</taxon>
    </lineage>
</organism>
<evidence type="ECO:0000313" key="1">
    <source>
        <dbReference type="EMBL" id="KAI3766888.1"/>
    </source>
</evidence>
<comment type="caution">
    <text evidence="1">The sequence shown here is derived from an EMBL/GenBank/DDBJ whole genome shotgun (WGS) entry which is preliminary data.</text>
</comment>